<dbReference type="PANTHER" id="PTHR37315">
    <property type="entry name" value="UPF0311 PROTEIN BLR7842"/>
    <property type="match status" value="1"/>
</dbReference>
<dbReference type="AlphaFoldDB" id="A0A346Y4C4"/>
<keyword evidence="2" id="KW-1185">Reference proteome</keyword>
<dbReference type="Proteomes" id="UP000264006">
    <property type="component" value="Chromosome"/>
</dbReference>
<gene>
    <name evidence="1" type="ORF">DVS28_a4660</name>
</gene>
<organism evidence="1 2">
    <name type="scientific">Euzebya pacifica</name>
    <dbReference type="NCBI Taxonomy" id="1608957"/>
    <lineage>
        <taxon>Bacteria</taxon>
        <taxon>Bacillati</taxon>
        <taxon>Actinomycetota</taxon>
        <taxon>Nitriliruptoria</taxon>
        <taxon>Euzebyales</taxon>
    </lineage>
</organism>
<dbReference type="PANTHER" id="PTHR37315:SF1">
    <property type="entry name" value="UPF0311 PROTEIN BLR7842"/>
    <property type="match status" value="1"/>
</dbReference>
<dbReference type="InterPro" id="IPR020915">
    <property type="entry name" value="UPF0311"/>
</dbReference>
<proteinExistence type="predicted"/>
<protein>
    <submittedName>
        <fullName evidence="1">Uncharacterized protein</fullName>
    </submittedName>
</protein>
<dbReference type="Pfam" id="PF11578">
    <property type="entry name" value="DUF3237"/>
    <property type="match status" value="1"/>
</dbReference>
<evidence type="ECO:0000313" key="1">
    <source>
        <dbReference type="EMBL" id="AXV09321.1"/>
    </source>
</evidence>
<dbReference type="RefSeq" id="WP_164710919.1">
    <property type="nucleotide sequence ID" value="NZ_CP031165.1"/>
</dbReference>
<sequence length="172" mass="18695">MTDSPEGSALRAARVQTALQAPAPPEDVALVGVMPRLVPLTTGRITLGEAIVQADTPRGRRVLIEMTDVVYEGERLSGRLVGPSAIDWLLEGPDGSAHIDVQFTIRTHDDALVFVRYYGRTDHSLGVGTKPLYAAPIFETGDPRYLWLNTILSVGRAVVDAGTIHYDIYEVV</sequence>
<dbReference type="Gene3D" id="2.40.160.20">
    <property type="match status" value="1"/>
</dbReference>
<name>A0A346Y4C4_9ACTN</name>
<evidence type="ECO:0000313" key="2">
    <source>
        <dbReference type="Proteomes" id="UP000264006"/>
    </source>
</evidence>
<dbReference type="EMBL" id="CP031165">
    <property type="protein sequence ID" value="AXV09321.1"/>
    <property type="molecule type" value="Genomic_DNA"/>
</dbReference>
<accession>A0A346Y4C4</accession>
<dbReference type="KEGG" id="euz:DVS28_a4660"/>
<reference evidence="1 2" key="1">
    <citation type="submission" date="2018-09" db="EMBL/GenBank/DDBJ databases">
        <title>Complete genome sequence of Euzebya sp. DY32-46 isolated from seawater of Pacific Ocean.</title>
        <authorList>
            <person name="Xu L."/>
            <person name="Wu Y.-H."/>
            <person name="Xu X.-W."/>
        </authorList>
    </citation>
    <scope>NUCLEOTIDE SEQUENCE [LARGE SCALE GENOMIC DNA]</scope>
    <source>
        <strain evidence="1 2">DY32-46</strain>
    </source>
</reference>